<accession>A0A9X2AGD0</accession>
<protein>
    <submittedName>
        <fullName evidence="1">Uncharacterized protein</fullName>
    </submittedName>
</protein>
<name>A0A9X2AGD0_9BACT</name>
<keyword evidence="2" id="KW-1185">Reference proteome</keyword>
<evidence type="ECO:0000313" key="1">
    <source>
        <dbReference type="EMBL" id="MCI1188722.1"/>
    </source>
</evidence>
<reference evidence="1" key="1">
    <citation type="submission" date="2022-03" db="EMBL/GenBank/DDBJ databases">
        <title>Bacterial whole genome sequence for Hymenobacter sp. DH14.</title>
        <authorList>
            <person name="Le V."/>
        </authorList>
    </citation>
    <scope>NUCLEOTIDE SEQUENCE</scope>
    <source>
        <strain evidence="1">DH14</strain>
    </source>
</reference>
<dbReference type="EMBL" id="JALBGC010000004">
    <property type="protein sequence ID" value="MCI1188722.1"/>
    <property type="molecule type" value="Genomic_DNA"/>
</dbReference>
<proteinExistence type="predicted"/>
<evidence type="ECO:0000313" key="2">
    <source>
        <dbReference type="Proteomes" id="UP001139193"/>
    </source>
</evidence>
<dbReference type="AlphaFoldDB" id="A0A9X2AGD0"/>
<gene>
    <name evidence="1" type="ORF">MON38_14945</name>
</gene>
<dbReference type="RefSeq" id="WP_241936984.1">
    <property type="nucleotide sequence ID" value="NZ_JALBGC010000004.1"/>
</dbReference>
<sequence length="81" mass="9058">MNHPIEFPQLSLEQPARDDAEAALLAQLAEHLADTNPLPDLRDFAPQVRQLFPEPAYLVGCGSAHIWLHRAADPQRLALIR</sequence>
<organism evidence="1 2">
    <name type="scientific">Hymenobacter cyanobacteriorum</name>
    <dbReference type="NCBI Taxonomy" id="2926463"/>
    <lineage>
        <taxon>Bacteria</taxon>
        <taxon>Pseudomonadati</taxon>
        <taxon>Bacteroidota</taxon>
        <taxon>Cytophagia</taxon>
        <taxon>Cytophagales</taxon>
        <taxon>Hymenobacteraceae</taxon>
        <taxon>Hymenobacter</taxon>
    </lineage>
</organism>
<dbReference type="Proteomes" id="UP001139193">
    <property type="component" value="Unassembled WGS sequence"/>
</dbReference>
<comment type="caution">
    <text evidence="1">The sequence shown here is derived from an EMBL/GenBank/DDBJ whole genome shotgun (WGS) entry which is preliminary data.</text>
</comment>